<dbReference type="PROSITE" id="PS51257">
    <property type="entry name" value="PROKAR_LIPOPROTEIN"/>
    <property type="match status" value="1"/>
</dbReference>
<evidence type="ECO:0000256" key="2">
    <source>
        <dbReference type="ARBA" id="ARBA00010742"/>
    </source>
</evidence>
<name>A0A2K9DFR1_9MICO</name>
<dbReference type="EMBL" id="CP025299">
    <property type="protein sequence ID" value="AUG28287.1"/>
    <property type="molecule type" value="Genomic_DNA"/>
</dbReference>
<evidence type="ECO:0000256" key="1">
    <source>
        <dbReference type="ARBA" id="ARBA00004418"/>
    </source>
</evidence>
<dbReference type="Proteomes" id="UP000233276">
    <property type="component" value="Chromosome"/>
</dbReference>
<dbReference type="GO" id="GO:0042597">
    <property type="term" value="C:periplasmic space"/>
    <property type="evidence" value="ECO:0007669"/>
    <property type="project" value="UniProtKB-SubCell"/>
</dbReference>
<feature type="signal peptide" evidence="4">
    <location>
        <begin position="1"/>
        <end position="23"/>
    </location>
</feature>
<comment type="similarity">
    <text evidence="2">Belongs to the bacterial solute-binding protein SsuA/TauA family.</text>
</comment>
<evidence type="ECO:0000256" key="3">
    <source>
        <dbReference type="ARBA" id="ARBA00022729"/>
    </source>
</evidence>
<organism evidence="6 7">
    <name type="scientific">Microbacterium hominis</name>
    <dbReference type="NCBI Taxonomy" id="162426"/>
    <lineage>
        <taxon>Bacteria</taxon>
        <taxon>Bacillati</taxon>
        <taxon>Actinomycetota</taxon>
        <taxon>Actinomycetes</taxon>
        <taxon>Micrococcales</taxon>
        <taxon>Microbacteriaceae</taxon>
        <taxon>Microbacterium</taxon>
    </lineage>
</organism>
<protein>
    <recommendedName>
        <fullName evidence="5">SsuA/THI5-like domain-containing protein</fullName>
    </recommendedName>
</protein>
<dbReference type="PANTHER" id="PTHR30024">
    <property type="entry name" value="ALIPHATIC SULFONATES-BINDING PROTEIN-RELATED"/>
    <property type="match status" value="1"/>
</dbReference>
<feature type="domain" description="SsuA/THI5-like" evidence="5">
    <location>
        <begin position="57"/>
        <end position="263"/>
    </location>
</feature>
<evidence type="ECO:0000259" key="5">
    <source>
        <dbReference type="Pfam" id="PF09084"/>
    </source>
</evidence>
<comment type="subcellular location">
    <subcellularLocation>
        <location evidence="1">Periplasm</location>
    </subcellularLocation>
</comment>
<feature type="chain" id="PRO_5039144293" description="SsuA/THI5-like domain-containing protein" evidence="4">
    <location>
        <begin position="24"/>
        <end position="351"/>
    </location>
</feature>
<dbReference type="SUPFAM" id="SSF53850">
    <property type="entry name" value="Periplasmic binding protein-like II"/>
    <property type="match status" value="1"/>
</dbReference>
<dbReference type="AlphaFoldDB" id="A0A2K9DFR1"/>
<reference evidence="6 7" key="1">
    <citation type="submission" date="2017-12" db="EMBL/GenBank/DDBJ databases">
        <title>Isolation and characterization of estrogens degradatiion strain Microbacterium hominis SJTG1.</title>
        <authorList>
            <person name="Xiong W."/>
            <person name="Yin C."/>
            <person name="Zheng D."/>
            <person name="Liang R."/>
        </authorList>
    </citation>
    <scope>NUCLEOTIDE SEQUENCE [LARGE SCALE GENOMIC DNA]</scope>
    <source>
        <strain evidence="6 7">SJTG1</strain>
    </source>
</reference>
<dbReference type="GO" id="GO:0042918">
    <property type="term" value="P:alkanesulfonate transmembrane transport"/>
    <property type="evidence" value="ECO:0007669"/>
    <property type="project" value="TreeGrafter"/>
</dbReference>
<dbReference type="RefSeq" id="WP_101305338.1">
    <property type="nucleotide sequence ID" value="NZ_CP025299.1"/>
</dbReference>
<evidence type="ECO:0000313" key="7">
    <source>
        <dbReference type="Proteomes" id="UP000233276"/>
    </source>
</evidence>
<proteinExistence type="inferred from homology"/>
<accession>A0A2K9DFR1</accession>
<evidence type="ECO:0000256" key="4">
    <source>
        <dbReference type="SAM" id="SignalP"/>
    </source>
</evidence>
<dbReference type="Pfam" id="PF09084">
    <property type="entry name" value="NMT1"/>
    <property type="match status" value="1"/>
</dbReference>
<keyword evidence="3 4" id="KW-0732">Signal</keyword>
<sequence>MKKKRTSIRVLTTVATLATIALTASGCAGGGGSGQADADGVTHITIATQAQPTGFSLWLAQDLGYYKEAGLDVDFQIAESGAALLASGAAGDWQVGYMGGPPLISGYKTWGLLPAGAMMDEYRNLILFMDKDVLAGTDPATALATTPVGVVANSTSAQLLYACADALGVAAADIETVPLDPAAIANGMLNDDINAAVLFSVNNAPLLADPDKYVQVCDGEKAGVSILDPYVVTPRFWAENPDAAAAWVDAVYKANEWIIDTPRDEVLATFQVFLKEMGIEATDEEATYALDARQWLTFDQALEQMRGTAFTDSLTKTAEFLVGAGVYDEMPAIPELNAKGLEIMEAAAQRR</sequence>
<dbReference type="KEGG" id="mhos:CXR34_01625"/>
<dbReference type="PANTHER" id="PTHR30024:SF47">
    <property type="entry name" value="TAURINE-BINDING PERIPLASMIC PROTEIN"/>
    <property type="match status" value="1"/>
</dbReference>
<gene>
    <name evidence="6" type="ORF">CXR34_01625</name>
</gene>
<dbReference type="InterPro" id="IPR015168">
    <property type="entry name" value="SsuA/THI5"/>
</dbReference>
<dbReference type="Gene3D" id="3.40.190.10">
    <property type="entry name" value="Periplasmic binding protein-like II"/>
    <property type="match status" value="2"/>
</dbReference>
<evidence type="ECO:0000313" key="6">
    <source>
        <dbReference type="EMBL" id="AUG28287.1"/>
    </source>
</evidence>